<reference evidence="1" key="1">
    <citation type="journal article" date="2014" name="Front. Microbiol.">
        <title>High frequency of phylogenetically diverse reductive dehalogenase-homologous genes in deep subseafloor sedimentary metagenomes.</title>
        <authorList>
            <person name="Kawai M."/>
            <person name="Futagami T."/>
            <person name="Toyoda A."/>
            <person name="Takaki Y."/>
            <person name="Nishi S."/>
            <person name="Hori S."/>
            <person name="Arai W."/>
            <person name="Tsubouchi T."/>
            <person name="Morono Y."/>
            <person name="Uchiyama I."/>
            <person name="Ito T."/>
            <person name="Fujiyama A."/>
            <person name="Inagaki F."/>
            <person name="Takami H."/>
        </authorList>
    </citation>
    <scope>NUCLEOTIDE SEQUENCE</scope>
    <source>
        <strain evidence="1">Expedition CK06-06</strain>
    </source>
</reference>
<protein>
    <submittedName>
        <fullName evidence="1">Uncharacterized protein</fullName>
    </submittedName>
</protein>
<comment type="caution">
    <text evidence="1">The sequence shown here is derived from an EMBL/GenBank/DDBJ whole genome shotgun (WGS) entry which is preliminary data.</text>
</comment>
<dbReference type="InterPro" id="IPR027031">
    <property type="entry name" value="Gly-tRNA_synthase/POLG2"/>
</dbReference>
<dbReference type="GO" id="GO:0006426">
    <property type="term" value="P:glycyl-tRNA aminoacylation"/>
    <property type="evidence" value="ECO:0007669"/>
    <property type="project" value="TreeGrafter"/>
</dbReference>
<sequence>MKIEDNIETFNSLLRRRGFIWGPSPEIYGGLAGFYSYGPAGTALKNNILSKLRLELRAFGFSEVECPQILPEIVWEASGHLERFIDPVFRCQECETMLRADMCTNYSLNAKKWPE</sequence>
<name>X1EPK7_9ZZZZ</name>
<dbReference type="AlphaFoldDB" id="X1EPK7"/>
<dbReference type="InterPro" id="IPR045864">
    <property type="entry name" value="aa-tRNA-synth_II/BPL/LPL"/>
</dbReference>
<dbReference type="SUPFAM" id="SSF55681">
    <property type="entry name" value="Class II aaRS and biotin synthetases"/>
    <property type="match status" value="1"/>
</dbReference>
<dbReference type="GO" id="GO:0004820">
    <property type="term" value="F:glycine-tRNA ligase activity"/>
    <property type="evidence" value="ECO:0007669"/>
    <property type="project" value="TreeGrafter"/>
</dbReference>
<dbReference type="EMBL" id="BART01035062">
    <property type="protein sequence ID" value="GAH10568.1"/>
    <property type="molecule type" value="Genomic_DNA"/>
</dbReference>
<dbReference type="PANTHER" id="PTHR10745:SF0">
    <property type="entry name" value="GLYCINE--TRNA LIGASE"/>
    <property type="match status" value="1"/>
</dbReference>
<accession>X1EPK7</accession>
<proteinExistence type="predicted"/>
<dbReference type="GO" id="GO:0005737">
    <property type="term" value="C:cytoplasm"/>
    <property type="evidence" value="ECO:0007669"/>
    <property type="project" value="TreeGrafter"/>
</dbReference>
<dbReference type="PANTHER" id="PTHR10745">
    <property type="entry name" value="GLYCYL-TRNA SYNTHETASE/DNA POLYMERASE SUBUNIT GAMMA-2"/>
    <property type="match status" value="1"/>
</dbReference>
<dbReference type="Gene3D" id="3.30.930.10">
    <property type="entry name" value="Bira Bifunctional Protein, Domain 2"/>
    <property type="match status" value="1"/>
</dbReference>
<gene>
    <name evidence="1" type="ORF">S01H4_59705</name>
</gene>
<organism evidence="1">
    <name type="scientific">marine sediment metagenome</name>
    <dbReference type="NCBI Taxonomy" id="412755"/>
    <lineage>
        <taxon>unclassified sequences</taxon>
        <taxon>metagenomes</taxon>
        <taxon>ecological metagenomes</taxon>
    </lineage>
</organism>
<evidence type="ECO:0000313" key="1">
    <source>
        <dbReference type="EMBL" id="GAH10568.1"/>
    </source>
</evidence>